<dbReference type="InterPro" id="IPR007730">
    <property type="entry name" value="SPOR-like_dom"/>
</dbReference>
<feature type="repeat" description="TPR" evidence="1">
    <location>
        <begin position="72"/>
        <end position="105"/>
    </location>
</feature>
<dbReference type="Proteomes" id="UP000253727">
    <property type="component" value="Unassembled WGS sequence"/>
</dbReference>
<comment type="caution">
    <text evidence="4">The sequence shown here is derived from an EMBL/GenBank/DDBJ whole genome shotgun (WGS) entry which is preliminary data.</text>
</comment>
<dbReference type="InterPro" id="IPR011990">
    <property type="entry name" value="TPR-like_helical_dom_sf"/>
</dbReference>
<dbReference type="Gene3D" id="1.25.40.10">
    <property type="entry name" value="Tetratricopeptide repeat domain"/>
    <property type="match status" value="1"/>
</dbReference>
<feature type="chain" id="PRO_5016976573" description="SPOR domain-containing protein" evidence="2">
    <location>
        <begin position="29"/>
        <end position="466"/>
    </location>
</feature>
<evidence type="ECO:0000256" key="2">
    <source>
        <dbReference type="SAM" id="SignalP"/>
    </source>
</evidence>
<sequence>MNRQPHSSSKSRMIALVASTALASIALAGCATKAAPRADLSASKAQQALAKGKSEKALEFAEAAVLAEPRNAAYRTMLGAVYMDQGRFVSAAQTFDDAMALGDTTSRTALSFALASIAAGQNAAAIAVLDDWSEQIAPADLGLAYALAGNPDRGVHILGNAIRQQSDAKTRQNLAYAYALQGNWRGARIMAAEDVAGDKLDARIAEWAHQAHPDKSRERVAALLSVPIAADSGQPAQLALANNPGLEQMVAQAAATLPEQASASVMAPPEGGELPPTAAMNAPALPPLRAMPVAKAAPVATATPDTARPATFRDAFKAPAPTGRNFVEVAAAAADFVSKPVVQAMPVRYGAAPKPARKRTASRAIPASASGTHLVQLGSFRSEQGAKRAWGIYTARDASLANYEMVITKARVRGKTYYRVNAGGLAPRAAASMCSSVKAKGHGCITWAEGKPLPGAIDTGIRVAKR</sequence>
<feature type="domain" description="SPOR" evidence="3">
    <location>
        <begin position="367"/>
        <end position="451"/>
    </location>
</feature>
<feature type="signal peptide" evidence="2">
    <location>
        <begin position="1"/>
        <end position="28"/>
    </location>
</feature>
<gene>
    <name evidence="4" type="ORF">HME9302_00410</name>
</gene>
<proteinExistence type="predicted"/>
<dbReference type="EMBL" id="QBKA01000002">
    <property type="protein sequence ID" value="RDC59224.1"/>
    <property type="molecule type" value="Genomic_DNA"/>
</dbReference>
<evidence type="ECO:0000256" key="1">
    <source>
        <dbReference type="PROSITE-ProRule" id="PRU00339"/>
    </source>
</evidence>
<dbReference type="Gene3D" id="3.30.70.1070">
    <property type="entry name" value="Sporulation related repeat"/>
    <property type="match status" value="1"/>
</dbReference>
<dbReference type="SUPFAM" id="SSF48452">
    <property type="entry name" value="TPR-like"/>
    <property type="match status" value="1"/>
</dbReference>
<dbReference type="PROSITE" id="PS51724">
    <property type="entry name" value="SPOR"/>
    <property type="match status" value="1"/>
</dbReference>
<evidence type="ECO:0000259" key="3">
    <source>
        <dbReference type="PROSITE" id="PS51724"/>
    </source>
</evidence>
<dbReference type="RefSeq" id="WP_115365617.1">
    <property type="nucleotide sequence ID" value="NZ_QBKA01000002.1"/>
</dbReference>
<evidence type="ECO:0000313" key="5">
    <source>
        <dbReference type="Proteomes" id="UP000253727"/>
    </source>
</evidence>
<dbReference type="OrthoDB" id="7388953at2"/>
<dbReference type="InterPro" id="IPR036680">
    <property type="entry name" value="SPOR-like_sf"/>
</dbReference>
<organism evidence="4 5">
    <name type="scientific">Alteripontixanthobacter maritimus</name>
    <dbReference type="NCBI Taxonomy" id="2161824"/>
    <lineage>
        <taxon>Bacteria</taxon>
        <taxon>Pseudomonadati</taxon>
        <taxon>Pseudomonadota</taxon>
        <taxon>Alphaproteobacteria</taxon>
        <taxon>Sphingomonadales</taxon>
        <taxon>Erythrobacteraceae</taxon>
        <taxon>Alteripontixanthobacter</taxon>
    </lineage>
</organism>
<keyword evidence="1" id="KW-0802">TPR repeat</keyword>
<dbReference type="InterPro" id="IPR019734">
    <property type="entry name" value="TPR_rpt"/>
</dbReference>
<accession>A0A369Q380</accession>
<dbReference type="PROSITE" id="PS51257">
    <property type="entry name" value="PROKAR_LIPOPROTEIN"/>
    <property type="match status" value="1"/>
</dbReference>
<dbReference type="GO" id="GO:0042834">
    <property type="term" value="F:peptidoglycan binding"/>
    <property type="evidence" value="ECO:0007669"/>
    <property type="project" value="InterPro"/>
</dbReference>
<reference evidence="4 5" key="1">
    <citation type="submission" date="2018-04" db="EMBL/GenBank/DDBJ databases">
        <title>Altererythrobacter sp. HME9302 genome sequencing and assembly.</title>
        <authorList>
            <person name="Kang H."/>
            <person name="Kim H."/>
            <person name="Joh K."/>
        </authorList>
    </citation>
    <scope>NUCLEOTIDE SEQUENCE [LARGE SCALE GENOMIC DNA]</scope>
    <source>
        <strain evidence="4 5">HME9302</strain>
    </source>
</reference>
<evidence type="ECO:0000313" key="4">
    <source>
        <dbReference type="EMBL" id="RDC59224.1"/>
    </source>
</evidence>
<keyword evidence="2" id="KW-0732">Signal</keyword>
<keyword evidence="5" id="KW-1185">Reference proteome</keyword>
<dbReference type="Pfam" id="PF05036">
    <property type="entry name" value="SPOR"/>
    <property type="match status" value="1"/>
</dbReference>
<dbReference type="SUPFAM" id="SSF110997">
    <property type="entry name" value="Sporulation related repeat"/>
    <property type="match status" value="1"/>
</dbReference>
<name>A0A369Q380_9SPHN</name>
<protein>
    <recommendedName>
        <fullName evidence="3">SPOR domain-containing protein</fullName>
    </recommendedName>
</protein>
<dbReference type="AlphaFoldDB" id="A0A369Q380"/>
<dbReference type="PROSITE" id="PS50005">
    <property type="entry name" value="TPR"/>
    <property type="match status" value="1"/>
</dbReference>